<keyword evidence="9" id="KW-0472">Membrane</keyword>
<dbReference type="PANTHER" id="PTHR24421:SF10">
    <property type="entry name" value="NITRATE_NITRITE SENSOR PROTEIN NARQ"/>
    <property type="match status" value="1"/>
</dbReference>
<keyword evidence="12" id="KW-1185">Reference proteome</keyword>
<keyword evidence="8" id="KW-0902">Two-component regulatory system</keyword>
<dbReference type="InterPro" id="IPR011712">
    <property type="entry name" value="Sig_transdc_His_kin_sub3_dim/P"/>
</dbReference>
<dbReference type="EC" id="2.7.13.3" evidence="2"/>
<evidence type="ECO:0000256" key="5">
    <source>
        <dbReference type="ARBA" id="ARBA00022741"/>
    </source>
</evidence>
<keyword evidence="3" id="KW-0597">Phosphoprotein</keyword>
<evidence type="ECO:0000256" key="6">
    <source>
        <dbReference type="ARBA" id="ARBA00022777"/>
    </source>
</evidence>
<evidence type="ECO:0000256" key="3">
    <source>
        <dbReference type="ARBA" id="ARBA00022553"/>
    </source>
</evidence>
<evidence type="ECO:0000256" key="1">
    <source>
        <dbReference type="ARBA" id="ARBA00000085"/>
    </source>
</evidence>
<evidence type="ECO:0000256" key="8">
    <source>
        <dbReference type="ARBA" id="ARBA00023012"/>
    </source>
</evidence>
<keyword evidence="9" id="KW-1133">Transmembrane helix</keyword>
<dbReference type="InterPro" id="IPR036890">
    <property type="entry name" value="HATPase_C_sf"/>
</dbReference>
<evidence type="ECO:0000313" key="11">
    <source>
        <dbReference type="EMBL" id="THV28372.1"/>
    </source>
</evidence>
<reference evidence="11 12" key="1">
    <citation type="journal article" date="2018" name="Int. J. Syst. Evol. Microbiol.">
        <title>Glycomyces paridis sp. nov., isolated from the medicinal plant Paris polyphylla.</title>
        <authorList>
            <person name="Fang X.M."/>
            <person name="Bai J.L."/>
            <person name="Su J."/>
            <person name="Zhao L.L."/>
            <person name="Liu H.Y."/>
            <person name="Ma B.P."/>
            <person name="Zhang Y.Q."/>
            <person name="Yu L.Y."/>
        </authorList>
    </citation>
    <scope>NUCLEOTIDE SEQUENCE [LARGE SCALE GENOMIC DNA]</scope>
    <source>
        <strain evidence="11 12">CPCC 204357</strain>
    </source>
</reference>
<dbReference type="GO" id="GO:0046983">
    <property type="term" value="F:protein dimerization activity"/>
    <property type="evidence" value="ECO:0007669"/>
    <property type="project" value="InterPro"/>
</dbReference>
<evidence type="ECO:0000256" key="7">
    <source>
        <dbReference type="ARBA" id="ARBA00022840"/>
    </source>
</evidence>
<dbReference type="GO" id="GO:0005524">
    <property type="term" value="F:ATP binding"/>
    <property type="evidence" value="ECO:0007669"/>
    <property type="project" value="UniProtKB-KW"/>
</dbReference>
<dbReference type="OrthoDB" id="227596at2"/>
<feature type="domain" description="Signal transduction histidine kinase subgroup 3 dimerisation and phosphoacceptor" evidence="10">
    <location>
        <begin position="77"/>
        <end position="138"/>
    </location>
</feature>
<evidence type="ECO:0000259" key="10">
    <source>
        <dbReference type="Pfam" id="PF07730"/>
    </source>
</evidence>
<dbReference type="GO" id="GO:0000155">
    <property type="term" value="F:phosphorelay sensor kinase activity"/>
    <property type="evidence" value="ECO:0007669"/>
    <property type="project" value="InterPro"/>
</dbReference>
<keyword evidence="5" id="KW-0547">Nucleotide-binding</keyword>
<dbReference type="InterPro" id="IPR050482">
    <property type="entry name" value="Sensor_HK_TwoCompSys"/>
</dbReference>
<dbReference type="AlphaFoldDB" id="A0A4S8PG82"/>
<feature type="transmembrane region" description="Helical" evidence="9">
    <location>
        <begin position="34"/>
        <end position="55"/>
    </location>
</feature>
<accession>A0A4S8PG82</accession>
<evidence type="ECO:0000256" key="9">
    <source>
        <dbReference type="SAM" id="Phobius"/>
    </source>
</evidence>
<keyword evidence="9" id="KW-0812">Transmembrane</keyword>
<proteinExistence type="predicted"/>
<dbReference type="RefSeq" id="WP_136529983.1">
    <property type="nucleotide sequence ID" value="NZ_STGX01000008.1"/>
</dbReference>
<dbReference type="PANTHER" id="PTHR24421">
    <property type="entry name" value="NITRATE/NITRITE SENSOR PROTEIN NARX-RELATED"/>
    <property type="match status" value="1"/>
</dbReference>
<keyword evidence="6" id="KW-0418">Kinase</keyword>
<name>A0A4S8PG82_9ACTN</name>
<dbReference type="GO" id="GO:0016020">
    <property type="term" value="C:membrane"/>
    <property type="evidence" value="ECO:0007669"/>
    <property type="project" value="InterPro"/>
</dbReference>
<dbReference type="Gene3D" id="3.30.565.10">
    <property type="entry name" value="Histidine kinase-like ATPase, C-terminal domain"/>
    <property type="match status" value="1"/>
</dbReference>
<dbReference type="SUPFAM" id="SSF55874">
    <property type="entry name" value="ATPase domain of HSP90 chaperone/DNA topoisomerase II/histidine kinase"/>
    <property type="match status" value="1"/>
</dbReference>
<dbReference type="Proteomes" id="UP000305792">
    <property type="component" value="Unassembled WGS sequence"/>
</dbReference>
<organism evidence="11 12">
    <name type="scientific">Glycomyces paridis</name>
    <dbReference type="NCBI Taxonomy" id="2126555"/>
    <lineage>
        <taxon>Bacteria</taxon>
        <taxon>Bacillati</taxon>
        <taxon>Actinomycetota</taxon>
        <taxon>Actinomycetes</taxon>
        <taxon>Glycomycetales</taxon>
        <taxon>Glycomycetaceae</taxon>
        <taxon>Glycomyces</taxon>
    </lineage>
</organism>
<comment type="catalytic activity">
    <reaction evidence="1">
        <text>ATP + protein L-histidine = ADP + protein N-phospho-L-histidine.</text>
        <dbReference type="EC" id="2.7.13.3"/>
    </reaction>
</comment>
<dbReference type="EMBL" id="STGX01000008">
    <property type="protein sequence ID" value="THV28372.1"/>
    <property type="molecule type" value="Genomic_DNA"/>
</dbReference>
<keyword evidence="4" id="KW-0808">Transferase</keyword>
<sequence length="408" mass="43722">MIRPSSSPAVAVCAAAGALAEVAALGWWAATGSTLVFLGLQFTVVALVWFAVLVLRYRGFRRDYEQAIAVNAVLADRSRLTEEMHDALGHDLSVIALKAGALQVQTTGAVQEQAADIRRDVEHAVQELRRALAAAREPEAPESVEAMIDRLAASGAVIVRRGEVPTRLHPVADRTLYRVVREALTNALRHAPGQAVAVTFGGTAEAVEVEVRNRVPAAEDREARSTAAATGLGALRRRVAVAGGRLEAKVERRGTEGGEIESGEVKGGVAEGGEFTVTAQIPRRPRPAPSVSGTRRSPLWRTVRSGLAPACVALVVLMGFYTWATHDDVIEEGDFDLLQAGMAAAEAERLLPARQAPVRLVPAPAHEPEWSCAYYTDGNFPLGLAVFEVCFHDGAVVRVSDLRERSWL</sequence>
<evidence type="ECO:0000256" key="2">
    <source>
        <dbReference type="ARBA" id="ARBA00012438"/>
    </source>
</evidence>
<evidence type="ECO:0000256" key="4">
    <source>
        <dbReference type="ARBA" id="ARBA00022679"/>
    </source>
</evidence>
<dbReference type="Gene3D" id="1.20.5.1930">
    <property type="match status" value="1"/>
</dbReference>
<evidence type="ECO:0000313" key="12">
    <source>
        <dbReference type="Proteomes" id="UP000305792"/>
    </source>
</evidence>
<gene>
    <name evidence="11" type="ORF">E9998_12250</name>
</gene>
<feature type="transmembrane region" description="Helical" evidence="9">
    <location>
        <begin position="305"/>
        <end position="324"/>
    </location>
</feature>
<dbReference type="CDD" id="cd16917">
    <property type="entry name" value="HATPase_UhpB-NarQ-NarX-like"/>
    <property type="match status" value="1"/>
</dbReference>
<comment type="caution">
    <text evidence="11">The sequence shown here is derived from an EMBL/GenBank/DDBJ whole genome shotgun (WGS) entry which is preliminary data.</text>
</comment>
<dbReference type="Pfam" id="PF07730">
    <property type="entry name" value="HisKA_3"/>
    <property type="match status" value="1"/>
</dbReference>
<protein>
    <recommendedName>
        <fullName evidence="2">histidine kinase</fullName>
        <ecNumber evidence="2">2.7.13.3</ecNumber>
    </recommendedName>
</protein>
<keyword evidence="7" id="KW-0067">ATP-binding</keyword>